<feature type="region of interest" description="Disordered" evidence="2">
    <location>
        <begin position="1251"/>
        <end position="1270"/>
    </location>
</feature>
<evidence type="ECO:0000313" key="4">
    <source>
        <dbReference type="EMBL" id="CCC94531.1"/>
    </source>
</evidence>
<keyword evidence="1" id="KW-0175">Coiled coil</keyword>
<dbReference type="GO" id="GO:0006396">
    <property type="term" value="P:RNA processing"/>
    <property type="evidence" value="ECO:0007669"/>
    <property type="project" value="InterPro"/>
</dbReference>
<accession>G0UYR4</accession>
<evidence type="ECO:0000256" key="1">
    <source>
        <dbReference type="SAM" id="Coils"/>
    </source>
</evidence>
<feature type="domain" description="SURP motif" evidence="3">
    <location>
        <begin position="727"/>
        <end position="768"/>
    </location>
</feature>
<dbReference type="EMBL" id="HE575323">
    <property type="protein sequence ID" value="CCC94531.1"/>
    <property type="molecule type" value="Genomic_DNA"/>
</dbReference>
<feature type="region of interest" description="Disordered" evidence="2">
    <location>
        <begin position="866"/>
        <end position="970"/>
    </location>
</feature>
<dbReference type="InterPro" id="IPR000061">
    <property type="entry name" value="Surp"/>
</dbReference>
<evidence type="ECO:0000256" key="2">
    <source>
        <dbReference type="SAM" id="MobiDB-lite"/>
    </source>
</evidence>
<protein>
    <submittedName>
        <fullName evidence="4">Uncharacterized protein TCIL3000_10_13140</fullName>
    </submittedName>
</protein>
<dbReference type="AlphaFoldDB" id="G0UYR4"/>
<proteinExistence type="predicted"/>
<organism evidence="4">
    <name type="scientific">Trypanosoma congolense (strain IL3000)</name>
    <dbReference type="NCBI Taxonomy" id="1068625"/>
    <lineage>
        <taxon>Eukaryota</taxon>
        <taxon>Discoba</taxon>
        <taxon>Euglenozoa</taxon>
        <taxon>Kinetoplastea</taxon>
        <taxon>Metakinetoplastina</taxon>
        <taxon>Trypanosomatida</taxon>
        <taxon>Trypanosomatidae</taxon>
        <taxon>Trypanosoma</taxon>
        <taxon>Nannomonas</taxon>
    </lineage>
</organism>
<evidence type="ECO:0000259" key="3">
    <source>
        <dbReference type="PROSITE" id="PS50128"/>
    </source>
</evidence>
<feature type="region of interest" description="Disordered" evidence="2">
    <location>
        <begin position="807"/>
        <end position="828"/>
    </location>
</feature>
<feature type="coiled-coil region" evidence="1">
    <location>
        <begin position="779"/>
        <end position="806"/>
    </location>
</feature>
<sequence>MEIDLLREGVTPEKLRSVLREGESATEFNGRLVLVTTPMMAQTAFPPTFQVGLVVDCARRSYVTYDPVTDSDVSTTSYSYVQELRQRRAIARIELGSSSDKVKENVSHAAPACMVLQLIPKSVLHSAQHRRVSTDPAHHSLFQLPWAGYVQLYHLLQAREEGMYCRGTSSASSAAGAKAVSLLNNLPRLISSSFIGVSTLSSSRYEQLRRIFAAVEHHMIRLGHLQRPVEEGAGPRLLPLGAAATCIALPLQVLRLLVLSRLYDCVIPASVIAAIWMVGDIFCDTDFDADAMELVQEARVFFSRNSASDVVSAFYAYCMWSSLRETAEEGCGGAVESEMFVSHEALLMVEAVQVKLIRVLEVLGLIDTVSERGPSADTETNSGVSKAIAETIRAIPETALLGGYSLLQCVTISMYPCCAVLRGDGSLLSFGFTEGAKKSSTGGEVDSGREGAQRIVPQLAYFSDQSVVSAEDARKNNVGKPFLYLHRYRDPVSGVAVLDVATPLCFDAAIVACGQLEDQPKQRPTRCRGWTSVMTTAWRQTKCARRLPPAAQLPPINIPLKLYDTIQAPYVVVEVDGLFSFSMRSTTAKWLRLFREQVTCRLRALITDKSWTLTPREATGLREAWDWWLKRMDNAHTWLREERTSYMPCKISPNGDTTESNKMRDLLCPYYQYSSNSGRPPMIVPPRQQQQGLSATSIAAAMTATAPVARQPTAYMGKMPDPVMDNNIKHSARSIAKARSREQETTFLKMYPDLFAFLDPEHEFHPYYLHVLRREAPDLEVLGDNLEELEKFLQEMEEEVRNEVGAQTDNRAQAGQVGDESIFADGGTTGASAADASYQFQEVNADEYMASYGMQLERSAEHTVRPPTLFKTQNAHPAVSSTFDKGGDMPPATTFFSQSTKADDPSGGILDDAPVNSTSLDTPHSVNQGASSDNVMLGASQSAPPPSDAAGVTSSNRAAAGTLGDTSSGRAPTLMEQLLAMKAGDTTQVATPQEAPSQMPNQAVPTLNVGAWAGGTAAPVTPVMGSGFGLPAVAGGPTVPPSSAATSSLTRDLLEVMGVIPASPAVDPLTIPPPPLPAEAFTNQPPSVLVYPLPSRDFGNIPLILAKALGETMGVKVGPTRIVGNIGRVDVPNHKVEARALALKSFICVGKKVHIFKNDRIVDPARPVDNTFALLSNPKAPGLHLQGMIGDGRNCYPFDERIERTEFEGPFKKFRSDGGKSSFKAQNIDRSFPVHDRTALKKSINPLQIGVLTDSEEDDDDDSSKRSISV</sequence>
<dbReference type="PROSITE" id="PS50128">
    <property type="entry name" value="SURP"/>
    <property type="match status" value="1"/>
</dbReference>
<feature type="compositionally biased region" description="Polar residues" evidence="2">
    <location>
        <begin position="915"/>
        <end position="934"/>
    </location>
</feature>
<gene>
    <name evidence="4" type="ORF">TCIL3000_10_13140</name>
</gene>
<feature type="compositionally biased region" description="Polar residues" evidence="2">
    <location>
        <begin position="870"/>
        <end position="883"/>
    </location>
</feature>
<dbReference type="GO" id="GO:0003723">
    <property type="term" value="F:RNA binding"/>
    <property type="evidence" value="ECO:0007669"/>
    <property type="project" value="InterPro"/>
</dbReference>
<name>G0UYR4_TRYCI</name>
<dbReference type="VEuPathDB" id="TriTrypDB:TcIL3000_10_13140"/>
<reference evidence="4" key="1">
    <citation type="journal article" date="2012" name="Proc. Natl. Acad. Sci. U.S.A.">
        <title>Antigenic diversity is generated by distinct evolutionary mechanisms in African trypanosome species.</title>
        <authorList>
            <person name="Jackson A.P."/>
            <person name="Berry A."/>
            <person name="Aslett M."/>
            <person name="Allison H.C."/>
            <person name="Burton P."/>
            <person name="Vavrova-Anderson J."/>
            <person name="Brown R."/>
            <person name="Browne H."/>
            <person name="Corton N."/>
            <person name="Hauser H."/>
            <person name="Gamble J."/>
            <person name="Gilderthorp R."/>
            <person name="Marcello L."/>
            <person name="McQuillan J."/>
            <person name="Otto T.D."/>
            <person name="Quail M.A."/>
            <person name="Sanders M.J."/>
            <person name="van Tonder A."/>
            <person name="Ginger M.L."/>
            <person name="Field M.C."/>
            <person name="Barry J.D."/>
            <person name="Hertz-Fowler C."/>
            <person name="Berriman M."/>
        </authorList>
    </citation>
    <scope>NUCLEOTIDE SEQUENCE</scope>
    <source>
        <strain evidence="4">IL3000</strain>
    </source>
</reference>